<dbReference type="SUPFAM" id="SSF51419">
    <property type="entry name" value="PLP-binding barrel"/>
    <property type="match status" value="1"/>
</dbReference>
<dbReference type="Proteomes" id="UP000192536">
    <property type="component" value="Unassembled WGS sequence"/>
</dbReference>
<dbReference type="InterPro" id="IPR042208">
    <property type="entry name" value="D-ser_dehydrat-like_sf"/>
</dbReference>
<feature type="domain" description="D-serine dehydratase-like" evidence="3">
    <location>
        <begin position="301"/>
        <end position="399"/>
    </location>
</feature>
<comment type="caution">
    <text evidence="4">The sequence shown here is derived from an EMBL/GenBank/DDBJ whole genome shotgun (WGS) entry which is preliminary data.</text>
</comment>
<evidence type="ECO:0000256" key="2">
    <source>
        <dbReference type="ARBA" id="ARBA00023239"/>
    </source>
</evidence>
<proteinExistence type="inferred from homology"/>
<accession>A0A1X0WHV4</accession>
<keyword evidence="2" id="KW-0456">Lyase</keyword>
<gene>
    <name evidence="4" type="ORF">BS640_05975</name>
</gene>
<organism evidence="4 5">
    <name type="scientific">Rouxiella badensis</name>
    <dbReference type="NCBI Taxonomy" id="1646377"/>
    <lineage>
        <taxon>Bacteria</taxon>
        <taxon>Pseudomonadati</taxon>
        <taxon>Pseudomonadota</taxon>
        <taxon>Gammaproteobacteria</taxon>
        <taxon>Enterobacterales</taxon>
        <taxon>Yersiniaceae</taxon>
        <taxon>Rouxiella</taxon>
    </lineage>
</organism>
<keyword evidence="5" id="KW-1185">Reference proteome</keyword>
<dbReference type="SMART" id="SM01119">
    <property type="entry name" value="D-ser_dehydrat"/>
    <property type="match status" value="1"/>
</dbReference>
<evidence type="ECO:0000256" key="1">
    <source>
        <dbReference type="ARBA" id="ARBA00005323"/>
    </source>
</evidence>
<evidence type="ECO:0000259" key="3">
    <source>
        <dbReference type="SMART" id="SM01119"/>
    </source>
</evidence>
<sequence length="412" mass="44269">MNQLSLPPLYKSVAGQGTTPLPLGTDVLSSSQVFSPLMVMKQSAMQHNLASMAQYCRLHGVRHAAHGKTSMSPLILQSAVDAGAWGICAATPAQVRALRTFGIKNVFLANELVDPAGIRWIAEYQRENPATEFLCYVDSLAGVALLDAALSEVGTCLSVLVEVSVPGGRTGCRSMVEAVAIAHAVKQSPYLELAGVAGYEGAIAGDRSEESLAAVRDYCQTMVSAARAIDAEALFAPGEVLLSAGGGTFFDIVVEMFAAVKLSRPTVTLIRSGAYMAHDDGLYSRLAPFAQPNAEFTFQATLEIWGRVLSRPEPGLAILDFGRRDVPFDQDLPVPHFFRDRDGSHPRTAAQSTITAVNDQHAYLSLPADLLLAVGDWVGCGISHPCTAFDKWRYLPLIDDEYRCVGDISTFF</sequence>
<dbReference type="EMBL" id="MRWE01000007">
    <property type="protein sequence ID" value="ORJ26387.1"/>
    <property type="molecule type" value="Genomic_DNA"/>
</dbReference>
<dbReference type="Gene3D" id="3.20.20.10">
    <property type="entry name" value="Alanine racemase"/>
    <property type="match status" value="1"/>
</dbReference>
<dbReference type="InterPro" id="IPR001608">
    <property type="entry name" value="Ala_racemase_N"/>
</dbReference>
<dbReference type="PANTHER" id="PTHR28004:SF8">
    <property type="entry name" value="D-SERINE DEAMINASE"/>
    <property type="match status" value="1"/>
</dbReference>
<protein>
    <recommendedName>
        <fullName evidence="3">D-serine dehydratase-like domain-containing protein</fullName>
    </recommendedName>
</protein>
<dbReference type="AlphaFoldDB" id="A0A1X0WHV4"/>
<dbReference type="PANTHER" id="PTHR28004">
    <property type="entry name" value="ZGC:162816-RELATED"/>
    <property type="match status" value="1"/>
</dbReference>
<dbReference type="RefSeq" id="WP_084912168.1">
    <property type="nucleotide sequence ID" value="NZ_JBAUUI010000012.1"/>
</dbReference>
<dbReference type="CDD" id="cd06818">
    <property type="entry name" value="PLPDE_III_cryptic_DSD"/>
    <property type="match status" value="1"/>
</dbReference>
<dbReference type="Pfam" id="PF01168">
    <property type="entry name" value="Ala_racemase_N"/>
    <property type="match status" value="1"/>
</dbReference>
<dbReference type="InterPro" id="IPR026956">
    <property type="entry name" value="D-ser_dehydrat-like_dom"/>
</dbReference>
<reference evidence="4 5" key="1">
    <citation type="journal article" date="2017" name="Int. J. Syst. Evol. Microbiol.">
        <title>Rouxiella badensis sp. nov. and Rouxiella silvae sp. nov. isolated from peat bog soil in Germany and emendation of the genus description.</title>
        <authorList>
            <person name="Le Fleche-Mateos A."/>
            <person name="Kugler J.H."/>
            <person name="Hansen S.H."/>
            <person name="Syldatk C."/>
            <person name="Hausmann R."/>
            <person name="Lomprez F."/>
            <person name="Vandenbogaert M."/>
            <person name="Manuguerra J.C."/>
            <person name="Grimont P.A."/>
        </authorList>
    </citation>
    <scope>NUCLEOTIDE SEQUENCE [LARGE SCALE GENOMIC DNA]</scope>
    <source>
        <strain evidence="4 5">DSM 100043</strain>
    </source>
</reference>
<name>A0A1X0WHV4_9GAMM</name>
<evidence type="ECO:0000313" key="4">
    <source>
        <dbReference type="EMBL" id="ORJ26387.1"/>
    </source>
</evidence>
<dbReference type="STRING" id="1646377.BS640_05975"/>
<comment type="similarity">
    <text evidence="1">Belongs to the DSD1 family.</text>
</comment>
<dbReference type="InterPro" id="IPR051466">
    <property type="entry name" value="D-amino_acid_metab_enzyme"/>
</dbReference>
<dbReference type="Gene3D" id="2.40.37.20">
    <property type="entry name" value="D-serine dehydratase-like domain"/>
    <property type="match status" value="1"/>
</dbReference>
<dbReference type="GO" id="GO:0016829">
    <property type="term" value="F:lyase activity"/>
    <property type="evidence" value="ECO:0007669"/>
    <property type="project" value="UniProtKB-KW"/>
</dbReference>
<dbReference type="Pfam" id="PF14031">
    <property type="entry name" value="D-ser_dehydrat"/>
    <property type="match status" value="1"/>
</dbReference>
<evidence type="ECO:0000313" key="5">
    <source>
        <dbReference type="Proteomes" id="UP000192536"/>
    </source>
</evidence>
<dbReference type="InterPro" id="IPR029066">
    <property type="entry name" value="PLP-binding_barrel"/>
</dbReference>